<dbReference type="PROSITE" id="PS00149">
    <property type="entry name" value="SULFATASE_2"/>
    <property type="match status" value="1"/>
</dbReference>
<keyword evidence="9" id="KW-1185">Reference proteome</keyword>
<dbReference type="OrthoDB" id="9779262at2"/>
<dbReference type="PANTHER" id="PTHR42693">
    <property type="entry name" value="ARYLSULFATASE FAMILY MEMBER"/>
    <property type="match status" value="1"/>
</dbReference>
<dbReference type="InterPro" id="IPR024607">
    <property type="entry name" value="Sulfatase_CS"/>
</dbReference>
<dbReference type="AlphaFoldDB" id="A0A0G3EFL1"/>
<gene>
    <name evidence="8" type="primary">atsA_15</name>
    <name evidence="8" type="ORF">L21SP4_00930</name>
</gene>
<dbReference type="RefSeq" id="WP_074041388.1">
    <property type="nucleotide sequence ID" value="NZ_CP010904.1"/>
</dbReference>
<evidence type="ECO:0000256" key="1">
    <source>
        <dbReference type="ARBA" id="ARBA00008779"/>
    </source>
</evidence>
<evidence type="ECO:0000259" key="7">
    <source>
        <dbReference type="Pfam" id="PF00884"/>
    </source>
</evidence>
<organism evidence="8 9">
    <name type="scientific">Kiritimatiella glycovorans</name>
    <dbReference type="NCBI Taxonomy" id="1307763"/>
    <lineage>
        <taxon>Bacteria</taxon>
        <taxon>Pseudomonadati</taxon>
        <taxon>Kiritimatiellota</taxon>
        <taxon>Kiritimatiellia</taxon>
        <taxon>Kiritimatiellales</taxon>
        <taxon>Kiritimatiellaceae</taxon>
        <taxon>Kiritimatiella</taxon>
    </lineage>
</organism>
<evidence type="ECO:0000256" key="4">
    <source>
        <dbReference type="ARBA" id="ARBA00022837"/>
    </source>
</evidence>
<evidence type="ECO:0000256" key="2">
    <source>
        <dbReference type="ARBA" id="ARBA00022723"/>
    </source>
</evidence>
<name>A0A0G3EFL1_9BACT</name>
<feature type="region of interest" description="Disordered" evidence="5">
    <location>
        <begin position="502"/>
        <end position="524"/>
    </location>
</feature>
<feature type="compositionally biased region" description="Basic and acidic residues" evidence="5">
    <location>
        <begin position="514"/>
        <end position="524"/>
    </location>
</feature>
<sequence precursor="true">MKRWLTVWILMGFLTSARAARERPNVVIVYADDLGYGDVHCYDPEHCAVPTPHIDRLAGQGIRFTDASNSASLCTPARYSLLTGRYSWRSRLPLHVVRVYGSPLIHPDRLTLGEMLQKEGYHTACIGKWHLGWNWPMVRDDGTLEYVPDDEFRQQREGKVDYSKPIPGGPLDHGFDTYFGIDVPNQPPYAYFRDDKLTSLPTALKGPHTPERWGRNGPMQPDYVFDEVMPNLVREAETYLAARAKDDQPFLLYFALTTPHEPIAPSAEFKGRSGISGVADLIMETDAALGRVMAALDEHGLADDTLLVFASDNGHCSYTPIQPFIDAGHRIGGPYRGYKGFVQEGGMRVPFIVRWPGRIRPGMVSDALVTTVDLMATCAEITGYDLPPDAAEDSVSLLPLLTGRVDAVRETTITHSYLADCLVVRRGPWKLAFAYGSGAPAIIKVREESVDKVAPSESEARKQGLPPVQLYNVATDPEERNNVHDQYPEKVRELTLFARRQLERGRSTPGAEQENDRALSLDLP</sequence>
<dbReference type="InterPro" id="IPR000917">
    <property type="entry name" value="Sulfatase_N"/>
</dbReference>
<dbReference type="GO" id="GO:0046872">
    <property type="term" value="F:metal ion binding"/>
    <property type="evidence" value="ECO:0007669"/>
    <property type="project" value="UniProtKB-KW"/>
</dbReference>
<keyword evidence="6" id="KW-0732">Signal</keyword>
<proteinExistence type="inferred from homology"/>
<keyword evidence="4" id="KW-0106">Calcium</keyword>
<dbReference type="PATRIC" id="fig|1609981.3.peg.972"/>
<reference evidence="9" key="1">
    <citation type="submission" date="2015-02" db="EMBL/GenBank/DDBJ databases">
        <title>Description and complete genome sequence of the first cultured representative of the subdivision 5 of the Verrucomicrobia phylum.</title>
        <authorList>
            <person name="Spring S."/>
            <person name="Bunk B."/>
            <person name="Sproer C."/>
            <person name="Klenk H.-P."/>
        </authorList>
    </citation>
    <scope>NUCLEOTIDE SEQUENCE [LARGE SCALE GENOMIC DNA]</scope>
    <source>
        <strain evidence="9">L21-Fru-AB</strain>
    </source>
</reference>
<comment type="similarity">
    <text evidence="1">Belongs to the sulfatase family.</text>
</comment>
<dbReference type="InterPro" id="IPR050738">
    <property type="entry name" value="Sulfatase"/>
</dbReference>
<dbReference type="PROSITE" id="PS00523">
    <property type="entry name" value="SULFATASE_1"/>
    <property type="match status" value="1"/>
</dbReference>
<feature type="domain" description="Sulfatase N-terminal" evidence="7">
    <location>
        <begin position="24"/>
        <end position="384"/>
    </location>
</feature>
<dbReference type="EMBL" id="CP010904">
    <property type="protein sequence ID" value="AKJ64192.1"/>
    <property type="molecule type" value="Genomic_DNA"/>
</dbReference>
<dbReference type="KEGG" id="vbl:L21SP4_00930"/>
<dbReference type="Proteomes" id="UP000035268">
    <property type="component" value="Chromosome"/>
</dbReference>
<reference evidence="8 9" key="2">
    <citation type="journal article" date="2016" name="ISME J.">
        <title>Characterization of the first cultured representative of Verrucomicrobia subdivision 5 indicates the proposal of a novel phylum.</title>
        <authorList>
            <person name="Spring S."/>
            <person name="Bunk B."/>
            <person name="Sproer C."/>
            <person name="Schumann P."/>
            <person name="Rohde M."/>
            <person name="Tindall B.J."/>
            <person name="Klenk H.P."/>
        </authorList>
    </citation>
    <scope>NUCLEOTIDE SEQUENCE [LARGE SCALE GENOMIC DNA]</scope>
    <source>
        <strain evidence="8 9">L21-Fru-AB</strain>
    </source>
</reference>
<evidence type="ECO:0000256" key="5">
    <source>
        <dbReference type="SAM" id="MobiDB-lite"/>
    </source>
</evidence>
<dbReference type="Gene3D" id="3.40.720.10">
    <property type="entry name" value="Alkaline Phosphatase, subunit A"/>
    <property type="match status" value="1"/>
</dbReference>
<dbReference type="Pfam" id="PF00884">
    <property type="entry name" value="Sulfatase"/>
    <property type="match status" value="1"/>
</dbReference>
<evidence type="ECO:0000313" key="8">
    <source>
        <dbReference type="EMBL" id="AKJ64192.1"/>
    </source>
</evidence>
<dbReference type="Gene3D" id="3.30.1120.10">
    <property type="match status" value="1"/>
</dbReference>
<dbReference type="PANTHER" id="PTHR42693:SF53">
    <property type="entry name" value="ENDO-4-O-SULFATASE"/>
    <property type="match status" value="1"/>
</dbReference>
<evidence type="ECO:0000313" key="9">
    <source>
        <dbReference type="Proteomes" id="UP000035268"/>
    </source>
</evidence>
<keyword evidence="2" id="KW-0479">Metal-binding</keyword>
<accession>A0A0G3EFL1</accession>
<dbReference type="STRING" id="1307763.L21SP4_00930"/>
<feature type="chain" id="PRO_5005184208" evidence="6">
    <location>
        <begin position="20"/>
        <end position="524"/>
    </location>
</feature>
<evidence type="ECO:0000256" key="6">
    <source>
        <dbReference type="SAM" id="SignalP"/>
    </source>
</evidence>
<dbReference type="InterPro" id="IPR017850">
    <property type="entry name" value="Alkaline_phosphatase_core_sf"/>
</dbReference>
<evidence type="ECO:0000256" key="3">
    <source>
        <dbReference type="ARBA" id="ARBA00022801"/>
    </source>
</evidence>
<dbReference type="GO" id="GO:0004065">
    <property type="term" value="F:arylsulfatase activity"/>
    <property type="evidence" value="ECO:0007669"/>
    <property type="project" value="UniProtKB-EC"/>
</dbReference>
<dbReference type="CDD" id="cd16143">
    <property type="entry name" value="ARS_like"/>
    <property type="match status" value="1"/>
</dbReference>
<dbReference type="EC" id="3.1.6.1" evidence="8"/>
<keyword evidence="3 8" id="KW-0378">Hydrolase</keyword>
<dbReference type="SUPFAM" id="SSF53649">
    <property type="entry name" value="Alkaline phosphatase-like"/>
    <property type="match status" value="1"/>
</dbReference>
<feature type="signal peptide" evidence="6">
    <location>
        <begin position="1"/>
        <end position="19"/>
    </location>
</feature>
<protein>
    <submittedName>
        <fullName evidence="8">Arylsulfatase</fullName>
        <ecNumber evidence="8">3.1.6.1</ecNumber>
    </submittedName>
</protein>